<dbReference type="STRING" id="1715989.NITINOP_1895"/>
<dbReference type="Gene3D" id="2.60.40.10">
    <property type="entry name" value="Immunoglobulins"/>
    <property type="match status" value="1"/>
</dbReference>
<dbReference type="GO" id="GO:0005978">
    <property type="term" value="P:glycogen biosynthetic process"/>
    <property type="evidence" value="ECO:0007669"/>
    <property type="project" value="InterPro"/>
</dbReference>
<feature type="active site" description="Proton donor" evidence="7">
    <location>
        <position position="385"/>
    </location>
</feature>
<dbReference type="SUPFAM" id="SSF81296">
    <property type="entry name" value="E set domains"/>
    <property type="match status" value="1"/>
</dbReference>
<evidence type="ECO:0000256" key="1">
    <source>
        <dbReference type="ARBA" id="ARBA00000826"/>
    </source>
</evidence>
<evidence type="ECO:0000256" key="2">
    <source>
        <dbReference type="ARBA" id="ARBA00002953"/>
    </source>
</evidence>
<accession>A0A0S4KQZ3</accession>
<dbReference type="EMBL" id="LN885086">
    <property type="protein sequence ID" value="CUQ66867.1"/>
    <property type="molecule type" value="Genomic_DNA"/>
</dbReference>
<evidence type="ECO:0000259" key="8">
    <source>
        <dbReference type="SMART" id="SM00642"/>
    </source>
</evidence>
<dbReference type="PANTHER" id="PTHR43651:SF11">
    <property type="entry name" value="MALTO-OLIGOSYLTREHALOSE TREHALOHYDROLASE"/>
    <property type="match status" value="1"/>
</dbReference>
<dbReference type="GO" id="GO:0043169">
    <property type="term" value="F:cation binding"/>
    <property type="evidence" value="ECO:0007669"/>
    <property type="project" value="InterPro"/>
</dbReference>
<protein>
    <recommendedName>
        <fullName evidence="4">1,4-alpha-glucan branching enzyme</fullName>
        <ecNumber evidence="4">2.4.1.18</ecNumber>
    </recommendedName>
</protein>
<dbReference type="AlphaFoldDB" id="A0A0S4KQZ3"/>
<reference evidence="10" key="1">
    <citation type="submission" date="2015-09" db="EMBL/GenBank/DDBJ databases">
        <authorList>
            <person name="Daims H."/>
        </authorList>
    </citation>
    <scope>NUCLEOTIDE SEQUENCE [LARGE SCALE GENOMIC DNA]</scope>
</reference>
<dbReference type="GO" id="GO:0003844">
    <property type="term" value="F:1,4-alpha-glucan branching enzyme activity"/>
    <property type="evidence" value="ECO:0007669"/>
    <property type="project" value="UniProtKB-EC"/>
</dbReference>
<dbReference type="InterPro" id="IPR037439">
    <property type="entry name" value="Branching_enzy"/>
</dbReference>
<comment type="function">
    <text evidence="2">Catalyzes the formation of the alpha-1,6-glucosidic linkages in glycogen by scission of a 1,4-alpha-linked oligosaccharide from growing alpha-1,4-glucan chains and the subsequent attachment of the oligosaccharide to the alpha-1,6 position.</text>
</comment>
<dbReference type="Proteomes" id="UP000066284">
    <property type="component" value="Chromosome 1"/>
</dbReference>
<evidence type="ECO:0000256" key="7">
    <source>
        <dbReference type="PIRSR" id="PIRSR000463-1"/>
    </source>
</evidence>
<dbReference type="KEGG" id="nio:NITINOP_1895"/>
<gene>
    <name evidence="9" type="ORF">NITINOP_1895</name>
</gene>
<dbReference type="Pfam" id="PF02922">
    <property type="entry name" value="CBM_48"/>
    <property type="match status" value="1"/>
</dbReference>
<dbReference type="PANTHER" id="PTHR43651">
    <property type="entry name" value="1,4-ALPHA-GLUCAN-BRANCHING ENZYME"/>
    <property type="match status" value="1"/>
</dbReference>
<dbReference type="PIRSF" id="PIRSF000463">
    <property type="entry name" value="GlgB"/>
    <property type="match status" value="1"/>
</dbReference>
<dbReference type="InterPro" id="IPR006048">
    <property type="entry name" value="A-amylase/branching_C"/>
</dbReference>
<dbReference type="GO" id="GO:0004553">
    <property type="term" value="F:hydrolase activity, hydrolyzing O-glycosyl compounds"/>
    <property type="evidence" value="ECO:0007669"/>
    <property type="project" value="InterPro"/>
</dbReference>
<comment type="similarity">
    <text evidence="3">Belongs to the glycosyl hydrolase 13 family. GlgB subfamily.</text>
</comment>
<dbReference type="InterPro" id="IPR013780">
    <property type="entry name" value="Glyco_hydro_b"/>
</dbReference>
<evidence type="ECO:0000256" key="5">
    <source>
        <dbReference type="ARBA" id="ARBA00022679"/>
    </source>
</evidence>
<feature type="domain" description="Glycosyl hydrolase family 13 catalytic" evidence="8">
    <location>
        <begin position="154"/>
        <end position="541"/>
    </location>
</feature>
<evidence type="ECO:0000256" key="6">
    <source>
        <dbReference type="ARBA" id="ARBA00023277"/>
    </source>
</evidence>
<dbReference type="SUPFAM" id="SSF51011">
    <property type="entry name" value="Glycosyl hydrolase domain"/>
    <property type="match status" value="1"/>
</dbReference>
<dbReference type="RefSeq" id="WP_062484812.1">
    <property type="nucleotide sequence ID" value="NZ_LN885086.1"/>
</dbReference>
<dbReference type="EC" id="2.4.1.18" evidence="4"/>
<dbReference type="Gene3D" id="3.20.20.80">
    <property type="entry name" value="Glycosidases"/>
    <property type="match status" value="1"/>
</dbReference>
<dbReference type="SMART" id="SM00642">
    <property type="entry name" value="Aamy"/>
    <property type="match status" value="1"/>
</dbReference>
<evidence type="ECO:0000256" key="4">
    <source>
        <dbReference type="ARBA" id="ARBA00012541"/>
    </source>
</evidence>
<sequence length="662" mass="74656">MIGRSETEPPLTVQRLSLEHITDRTPMGGTLLPSGVGATFRVWAPAAREVHVLWDYTKTPDGTWTPRRTGQLTKMEDGRWAGFVPGLKHGDRYLFHVLGPVGGTEGPKRDPFARDLTDDPMWPNCHCLLYDPAAFPWHDAHWKPPLFHELVIYQLHIGTWYIPVGRNNGTFLDVIDRLPYLKSLGINAIQPLPIVEFPTMFSLGYNGVDYFSPETDYAVTADDPHLPRYLERVNTLLHQADPRLKPYDPADIVGGASQFRMMVDLCHVYGLAVILDVVYNHAGGDFGDRCLYFFDRKPYGNLNDSLYFTDRGWAGGLVFAYWNRDVRQFLIDNALFYLQECHADGFRYDEVSVIKQEGGEHGWRFCQHVTDTGRYLKPEAIHIAEHWPPEQAVVTPTGQGGAGFDALQTDGLREAIRSAIGQASAGAAAFVDMDRIAKELASPLLADPWRAVQCIENHDLVYKGRDDRIPRLADRTNTRSWYARSRSRVAQGLMLTAVGIPHLFMGQEILEDKPWHDEPGSPYQIWWEGLESDKVMLDFLRFTRELLGVRRQLPALTGTDLNVFHVHNGNRVLAFHRWLAGKGQDVVVVASLNERTYWAYDLGFPLPGYWREIFNSDVYDGWVNPWVAGNGGGILADGRPLHGLPTSATIVIPANSIVLFAK</sequence>
<dbReference type="InterPro" id="IPR017853">
    <property type="entry name" value="GH"/>
</dbReference>
<dbReference type="InterPro" id="IPR014756">
    <property type="entry name" value="Ig_E-set"/>
</dbReference>
<evidence type="ECO:0000313" key="10">
    <source>
        <dbReference type="Proteomes" id="UP000066284"/>
    </source>
</evidence>
<dbReference type="InterPro" id="IPR004193">
    <property type="entry name" value="Glyco_hydro_13_N"/>
</dbReference>
<name>A0A0S4KQZ3_9BACT</name>
<dbReference type="SUPFAM" id="SSF51445">
    <property type="entry name" value="(Trans)glycosidases"/>
    <property type="match status" value="1"/>
</dbReference>
<dbReference type="OrthoDB" id="226102at2"/>
<keyword evidence="6" id="KW-0119">Carbohydrate metabolism</keyword>
<proteinExistence type="inferred from homology"/>
<dbReference type="CDD" id="cd11325">
    <property type="entry name" value="AmyAc_GTHase"/>
    <property type="match status" value="1"/>
</dbReference>
<dbReference type="InterPro" id="IPR013783">
    <property type="entry name" value="Ig-like_fold"/>
</dbReference>
<keyword evidence="5" id="KW-0808">Transferase</keyword>
<evidence type="ECO:0000313" key="9">
    <source>
        <dbReference type="EMBL" id="CUQ66867.1"/>
    </source>
</evidence>
<comment type="catalytic activity">
    <reaction evidence="1">
        <text>Transfers a segment of a (1-&gt;4)-alpha-D-glucan chain to a primary hydroxy group in a similar glucan chain.</text>
        <dbReference type="EC" id="2.4.1.18"/>
    </reaction>
</comment>
<dbReference type="Gene3D" id="2.60.40.1180">
    <property type="entry name" value="Golgi alpha-mannosidase II"/>
    <property type="match status" value="1"/>
</dbReference>
<feature type="active site" description="Nucleophile" evidence="7">
    <location>
        <position position="349"/>
    </location>
</feature>
<organism evidence="9 10">
    <name type="scientific">Candidatus Nitrospira inopinata</name>
    <dbReference type="NCBI Taxonomy" id="1715989"/>
    <lineage>
        <taxon>Bacteria</taxon>
        <taxon>Pseudomonadati</taxon>
        <taxon>Nitrospirota</taxon>
        <taxon>Nitrospiria</taxon>
        <taxon>Nitrospirales</taxon>
        <taxon>Nitrospiraceae</taxon>
        <taxon>Nitrospira</taxon>
    </lineage>
</organism>
<dbReference type="InterPro" id="IPR006047">
    <property type="entry name" value="GH13_cat_dom"/>
</dbReference>
<keyword evidence="10" id="KW-1185">Reference proteome</keyword>
<evidence type="ECO:0000256" key="3">
    <source>
        <dbReference type="ARBA" id="ARBA00009000"/>
    </source>
</evidence>
<dbReference type="Pfam" id="PF02806">
    <property type="entry name" value="Alpha-amylase_C"/>
    <property type="match status" value="1"/>
</dbReference>